<dbReference type="GO" id="GO:0005685">
    <property type="term" value="C:U1 snRNP"/>
    <property type="evidence" value="ECO:0000318"/>
    <property type="project" value="GO_Central"/>
</dbReference>
<name>Q75BH4_EREGS</name>
<protein>
    <submittedName>
        <fullName evidence="4">ADL371Cp</fullName>
    </submittedName>
</protein>
<feature type="compositionally biased region" description="Basic and acidic residues" evidence="2">
    <location>
        <begin position="175"/>
        <end position="190"/>
    </location>
</feature>
<dbReference type="InterPro" id="IPR035979">
    <property type="entry name" value="RBD_domain_sf"/>
</dbReference>
<organism evidence="4 5">
    <name type="scientific">Eremothecium gossypii (strain ATCC 10895 / CBS 109.51 / FGSC 9923 / NRRL Y-1056)</name>
    <name type="common">Yeast</name>
    <name type="synonym">Ashbya gossypii</name>
    <dbReference type="NCBI Taxonomy" id="284811"/>
    <lineage>
        <taxon>Eukaryota</taxon>
        <taxon>Fungi</taxon>
        <taxon>Dikarya</taxon>
        <taxon>Ascomycota</taxon>
        <taxon>Saccharomycotina</taxon>
        <taxon>Saccharomycetes</taxon>
        <taxon>Saccharomycetales</taxon>
        <taxon>Saccharomycetaceae</taxon>
        <taxon>Eremothecium</taxon>
    </lineage>
</organism>
<dbReference type="SMART" id="SM00360">
    <property type="entry name" value="RRM"/>
    <property type="match status" value="2"/>
</dbReference>
<dbReference type="STRING" id="284811.Q75BH4"/>
<gene>
    <name evidence="4" type="ORF">AGOS_ADL371C</name>
</gene>
<dbReference type="OMA" id="DDICAKK"/>
<sequence>MRQSVYLSNLPASNASRIEYARQLLKSINKDNPYALSAEKTLPEPLPSADVPLPLLDEKYGVVSVSRPRKCRNKCFLGFATPSQADEFLQNFKDRLFIYGHQVNIEPAKHDAFWYIEREDPRACQRLRKHRAQLADPEAKLRVRSNRRLRRLRSRLRKRGLDAEHITEVVQRIKEKSKPSAENKTVRERTPSSAAVADPKKRVVDVANNPPNKVLLVQDLPTDITEQELVDIFANDKLLQVRLVQVRQLAFVDYADVQSATAVKNKLGTNYVIKNQTTIIGYAK</sequence>
<accession>Q75BH4</accession>
<dbReference type="GO" id="GO:0000398">
    <property type="term" value="P:mRNA splicing, via spliceosome"/>
    <property type="evidence" value="ECO:0000318"/>
    <property type="project" value="GO_Central"/>
</dbReference>
<evidence type="ECO:0000313" key="4">
    <source>
        <dbReference type="EMBL" id="AAS51549.2"/>
    </source>
</evidence>
<dbReference type="Gene3D" id="3.30.70.330">
    <property type="match status" value="1"/>
</dbReference>
<dbReference type="EMBL" id="AE016817">
    <property type="protein sequence ID" value="AAS51549.2"/>
    <property type="molecule type" value="Genomic_DNA"/>
</dbReference>
<dbReference type="KEGG" id="ago:AGOS_ADL371C"/>
<dbReference type="AlphaFoldDB" id="Q75BH4"/>
<evidence type="ECO:0000256" key="2">
    <source>
        <dbReference type="SAM" id="MobiDB-lite"/>
    </source>
</evidence>
<keyword evidence="5" id="KW-1185">Reference proteome</keyword>
<proteinExistence type="predicted"/>
<dbReference type="GeneID" id="4619860"/>
<reference evidence="4 5" key="1">
    <citation type="journal article" date="2004" name="Science">
        <title>The Ashbya gossypii genome as a tool for mapping the ancient Saccharomyces cerevisiae genome.</title>
        <authorList>
            <person name="Dietrich F.S."/>
            <person name="Voegeli S."/>
            <person name="Brachat S."/>
            <person name="Lerch A."/>
            <person name="Gates K."/>
            <person name="Steiner S."/>
            <person name="Mohr C."/>
            <person name="Pohlmann R."/>
            <person name="Luedi P."/>
            <person name="Choi S."/>
            <person name="Wing R.A."/>
            <person name="Flavier A."/>
            <person name="Gaffney T.D."/>
            <person name="Philippsen P."/>
        </authorList>
    </citation>
    <scope>NUCLEOTIDE SEQUENCE [LARGE SCALE GENOMIC DNA]</scope>
    <source>
        <strain evidence="5">ATCC 10895 / CBS 109.51 / FGSC 9923 / NRRL Y-1056</strain>
    </source>
</reference>
<keyword evidence="1" id="KW-0694">RNA-binding</keyword>
<evidence type="ECO:0000259" key="3">
    <source>
        <dbReference type="PROSITE" id="PS50102"/>
    </source>
</evidence>
<dbReference type="Proteomes" id="UP000000591">
    <property type="component" value="Chromosome IV"/>
</dbReference>
<dbReference type="eggNOG" id="KOG0118">
    <property type="taxonomic scope" value="Eukaryota"/>
</dbReference>
<feature type="region of interest" description="Disordered" evidence="2">
    <location>
        <begin position="175"/>
        <end position="194"/>
    </location>
</feature>
<dbReference type="HOGENOM" id="CLU_057159_0_0_1"/>
<evidence type="ECO:0000313" key="5">
    <source>
        <dbReference type="Proteomes" id="UP000000591"/>
    </source>
</evidence>
<dbReference type="InterPro" id="IPR012677">
    <property type="entry name" value="Nucleotide-bd_a/b_plait_sf"/>
</dbReference>
<dbReference type="GO" id="GO:0030619">
    <property type="term" value="F:U1 snRNA binding"/>
    <property type="evidence" value="ECO:0000318"/>
    <property type="project" value="GO_Central"/>
</dbReference>
<dbReference type="PROSITE" id="PS50102">
    <property type="entry name" value="RRM"/>
    <property type="match status" value="1"/>
</dbReference>
<dbReference type="FunCoup" id="Q75BH4">
    <property type="interactions" value="250"/>
</dbReference>
<dbReference type="OrthoDB" id="266020at2759"/>
<feature type="domain" description="RRM" evidence="3">
    <location>
        <begin position="213"/>
        <end position="284"/>
    </location>
</feature>
<reference evidence="5" key="2">
    <citation type="journal article" date="2013" name="G3 (Bethesda)">
        <title>Genomes of Ashbya fungi isolated from insects reveal four mating-type loci, numerous translocations, lack of transposons, and distinct gene duplications.</title>
        <authorList>
            <person name="Dietrich F.S."/>
            <person name="Voegeli S."/>
            <person name="Kuo S."/>
            <person name="Philippsen P."/>
        </authorList>
    </citation>
    <scope>GENOME REANNOTATION</scope>
    <source>
        <strain evidence="5">ATCC 10895 / CBS 109.51 / FGSC 9923 / NRRL Y-1056</strain>
    </source>
</reference>
<dbReference type="SUPFAM" id="SSF54928">
    <property type="entry name" value="RNA-binding domain, RBD"/>
    <property type="match status" value="1"/>
</dbReference>
<evidence type="ECO:0000256" key="1">
    <source>
        <dbReference type="PROSITE-ProRule" id="PRU00176"/>
    </source>
</evidence>
<dbReference type="GO" id="GO:0071004">
    <property type="term" value="C:U2-type prespliceosome"/>
    <property type="evidence" value="ECO:0007669"/>
    <property type="project" value="EnsemblFungi"/>
</dbReference>
<dbReference type="RefSeq" id="NP_983725.2">
    <property type="nucleotide sequence ID" value="NM_209078.2"/>
</dbReference>
<dbReference type="InParanoid" id="Q75BH4"/>
<dbReference type="Pfam" id="PF00076">
    <property type="entry name" value="RRM_1"/>
    <property type="match status" value="1"/>
</dbReference>
<dbReference type="InterPro" id="IPR000504">
    <property type="entry name" value="RRM_dom"/>
</dbReference>